<dbReference type="AlphaFoldDB" id="A0AA39WJS7"/>
<evidence type="ECO:0000313" key="2">
    <source>
        <dbReference type="EMBL" id="KAK0616605.1"/>
    </source>
</evidence>
<feature type="domain" description="Heterokaryon incompatibility" evidence="1">
    <location>
        <begin position="55"/>
        <end position="202"/>
    </location>
</feature>
<evidence type="ECO:0000259" key="1">
    <source>
        <dbReference type="Pfam" id="PF06985"/>
    </source>
</evidence>
<keyword evidence="3" id="KW-1185">Reference proteome</keyword>
<dbReference type="Proteomes" id="UP001175000">
    <property type="component" value="Unassembled WGS sequence"/>
</dbReference>
<reference evidence="2" key="1">
    <citation type="submission" date="2023-06" db="EMBL/GenBank/DDBJ databases">
        <title>Genome-scale phylogeny and comparative genomics of the fungal order Sordariales.</title>
        <authorList>
            <consortium name="Lawrence Berkeley National Laboratory"/>
            <person name="Hensen N."/>
            <person name="Bonometti L."/>
            <person name="Westerberg I."/>
            <person name="Brannstrom I.O."/>
            <person name="Guillou S."/>
            <person name="Cros-Aarteil S."/>
            <person name="Calhoun S."/>
            <person name="Haridas S."/>
            <person name="Kuo A."/>
            <person name="Mondo S."/>
            <person name="Pangilinan J."/>
            <person name="Riley R."/>
            <person name="Labutti K."/>
            <person name="Andreopoulos B."/>
            <person name="Lipzen A."/>
            <person name="Chen C."/>
            <person name="Yanf M."/>
            <person name="Daum C."/>
            <person name="Ng V."/>
            <person name="Clum A."/>
            <person name="Steindorff A."/>
            <person name="Ohm R."/>
            <person name="Martin F."/>
            <person name="Silar P."/>
            <person name="Natvig D."/>
            <person name="Lalanne C."/>
            <person name="Gautier V."/>
            <person name="Ament-Velasquez S.L."/>
            <person name="Kruys A."/>
            <person name="Hutchinson M.I."/>
            <person name="Powell A.J."/>
            <person name="Barry K."/>
            <person name="Miller A.N."/>
            <person name="Grigoriev I.V."/>
            <person name="Debuchy R."/>
            <person name="Gladieux P."/>
            <person name="Thoren M.H."/>
            <person name="Johannesson H."/>
        </authorList>
    </citation>
    <scope>NUCLEOTIDE SEQUENCE</scope>
    <source>
        <strain evidence="2">CBS 606.72</strain>
    </source>
</reference>
<feature type="non-terminal residue" evidence="2">
    <location>
        <position position="1"/>
    </location>
</feature>
<proteinExistence type="predicted"/>
<evidence type="ECO:0000313" key="3">
    <source>
        <dbReference type="Proteomes" id="UP001175000"/>
    </source>
</evidence>
<gene>
    <name evidence="2" type="ORF">B0T14DRAFT_406240</name>
</gene>
<dbReference type="EMBL" id="JAULSU010000005">
    <property type="protein sequence ID" value="KAK0616605.1"/>
    <property type="molecule type" value="Genomic_DNA"/>
</dbReference>
<accession>A0AA39WJS7</accession>
<protein>
    <submittedName>
        <fullName evidence="2">Heterokaryon incompatibility protein-domain-containing protein</fullName>
    </submittedName>
</protein>
<comment type="caution">
    <text evidence="2">The sequence shown here is derived from an EMBL/GenBank/DDBJ whole genome shotgun (WGS) entry which is preliminary data.</text>
</comment>
<dbReference type="PANTHER" id="PTHR33112:SF12">
    <property type="entry name" value="HETEROKARYON INCOMPATIBILITY DOMAIN-CONTAINING PROTEIN"/>
    <property type="match status" value="1"/>
</dbReference>
<dbReference type="InterPro" id="IPR010730">
    <property type="entry name" value="HET"/>
</dbReference>
<sequence>TPLDFDRVKTWMRFCDEGHSLCNLERPAAIPGLPVLRLIDVVFNNLVEVTDVPSYFALSYVWGSVPNFRLTTANKPRLLKPGAFYEAWELLPLTIRDAITLTKGLGGRYLWIDSLCLLQNYEDDLSQGVNVMDHIFEQSQLTIVGACGHNANAGLVGLLGSDRKEEQLVTEVRPGLYMGAYYSLDSYLRHSVYETRAWTFQEHLLCRKVLYFVADRVFFRCRRSEWSEICDDKPDLPIPTYQILESAMHSQQPRKRMQLSWPLSDYASILPEYTKRALTADNDALRALAGIMRRVSDKLQCPMLGGLPTRALDQFLLFFGKNLRRRPGFPSYSWAGWHGEVRIEMEPEYNLDKWLASGHWIVWYQRDVNGTETAVWGGDDKLAGFDHRPPFSSEAVVLPSAERIPKSGRWGNFINPRPYPVLRFWSASVWFKLHDMDALAGTGQLQNNKGHACGSVALDGAEDTTLFDSGDPVELVLLSEANYIKPRIRDVSFGFWAARGFYHVMIVEWKDGIAERRGLGTVQRNEIGNGFPPGPVWKEFTLG</sequence>
<feature type="non-terminal residue" evidence="2">
    <location>
        <position position="543"/>
    </location>
</feature>
<organism evidence="2 3">
    <name type="scientific">Immersiella caudata</name>
    <dbReference type="NCBI Taxonomy" id="314043"/>
    <lineage>
        <taxon>Eukaryota</taxon>
        <taxon>Fungi</taxon>
        <taxon>Dikarya</taxon>
        <taxon>Ascomycota</taxon>
        <taxon>Pezizomycotina</taxon>
        <taxon>Sordariomycetes</taxon>
        <taxon>Sordariomycetidae</taxon>
        <taxon>Sordariales</taxon>
        <taxon>Lasiosphaeriaceae</taxon>
        <taxon>Immersiella</taxon>
    </lineage>
</organism>
<name>A0AA39WJS7_9PEZI</name>
<dbReference type="Pfam" id="PF06985">
    <property type="entry name" value="HET"/>
    <property type="match status" value="1"/>
</dbReference>
<dbReference type="PANTHER" id="PTHR33112">
    <property type="entry name" value="DOMAIN PROTEIN, PUTATIVE-RELATED"/>
    <property type="match status" value="1"/>
</dbReference>